<feature type="region of interest" description="Disordered" evidence="1">
    <location>
        <begin position="1"/>
        <end position="67"/>
    </location>
</feature>
<evidence type="ECO:0000313" key="3">
    <source>
        <dbReference type="Proteomes" id="UP001152798"/>
    </source>
</evidence>
<name>A0A9P0E5Y3_NEZVI</name>
<dbReference type="AlphaFoldDB" id="A0A9P0E5Y3"/>
<sequence length="155" mass="17841">MDGYKRQRGSSDKLRSPNRKSYRKGEQNYPVRDQRSGDSCTIRLRHRGPQDQGTLARRKDKATLPGIPDHHPVFELLFHDWNDKLSGQKAESVPDPPRDDGHTLDVHLPLGRRGPLEGLQDNLLLFLVPRLRVLDSATPGLDDFHRSHHCYRIRV</sequence>
<organism evidence="2 3">
    <name type="scientific">Nezara viridula</name>
    <name type="common">Southern green stink bug</name>
    <name type="synonym">Cimex viridulus</name>
    <dbReference type="NCBI Taxonomy" id="85310"/>
    <lineage>
        <taxon>Eukaryota</taxon>
        <taxon>Metazoa</taxon>
        <taxon>Ecdysozoa</taxon>
        <taxon>Arthropoda</taxon>
        <taxon>Hexapoda</taxon>
        <taxon>Insecta</taxon>
        <taxon>Pterygota</taxon>
        <taxon>Neoptera</taxon>
        <taxon>Paraneoptera</taxon>
        <taxon>Hemiptera</taxon>
        <taxon>Heteroptera</taxon>
        <taxon>Panheteroptera</taxon>
        <taxon>Pentatomomorpha</taxon>
        <taxon>Pentatomoidea</taxon>
        <taxon>Pentatomidae</taxon>
        <taxon>Pentatominae</taxon>
        <taxon>Nezara</taxon>
    </lineage>
</organism>
<dbReference type="EMBL" id="OV725079">
    <property type="protein sequence ID" value="CAH1394524.1"/>
    <property type="molecule type" value="Genomic_DNA"/>
</dbReference>
<accession>A0A9P0E5Y3</accession>
<proteinExistence type="predicted"/>
<protein>
    <submittedName>
        <fullName evidence="2">Uncharacterized protein</fullName>
    </submittedName>
</protein>
<reference evidence="2" key="1">
    <citation type="submission" date="2022-01" db="EMBL/GenBank/DDBJ databases">
        <authorList>
            <person name="King R."/>
        </authorList>
    </citation>
    <scope>NUCLEOTIDE SEQUENCE</scope>
</reference>
<evidence type="ECO:0000313" key="2">
    <source>
        <dbReference type="EMBL" id="CAH1394524.1"/>
    </source>
</evidence>
<evidence type="ECO:0000256" key="1">
    <source>
        <dbReference type="SAM" id="MobiDB-lite"/>
    </source>
</evidence>
<keyword evidence="3" id="KW-1185">Reference proteome</keyword>
<dbReference type="Proteomes" id="UP001152798">
    <property type="component" value="Chromosome 3"/>
</dbReference>
<gene>
    <name evidence="2" type="ORF">NEZAVI_LOCUS5008</name>
</gene>